<proteinExistence type="inferred from homology"/>
<evidence type="ECO:0000256" key="4">
    <source>
        <dbReference type="ARBA" id="ARBA00022523"/>
    </source>
</evidence>
<dbReference type="InterPro" id="IPR019780">
    <property type="entry name" value="Germin_Mn-BS"/>
</dbReference>
<evidence type="ECO:0000256" key="3">
    <source>
        <dbReference type="ARBA" id="ARBA00007456"/>
    </source>
</evidence>
<dbReference type="InterPro" id="IPR001929">
    <property type="entry name" value="Germin"/>
</dbReference>
<dbReference type="PROSITE" id="PS00725">
    <property type="entry name" value="GERMIN"/>
    <property type="match status" value="1"/>
</dbReference>
<keyword evidence="16" id="KW-1185">Reference proteome</keyword>
<dbReference type="Pfam" id="PF00190">
    <property type="entry name" value="Cupin_1"/>
    <property type="match status" value="1"/>
</dbReference>
<dbReference type="EMBL" id="OU466863">
    <property type="protein sequence ID" value="CAH2079825.1"/>
    <property type="molecule type" value="Genomic_DNA"/>
</dbReference>
<feature type="binding site" evidence="11">
    <location>
        <position position="268"/>
    </location>
    <ligand>
        <name>oxalate</name>
        <dbReference type="ChEBI" id="CHEBI:30623"/>
    </ligand>
</feature>
<keyword evidence="10 11" id="KW-0464">Manganese</keyword>
<keyword evidence="7" id="KW-0732">Signal</keyword>
<feature type="binding site" evidence="12">
    <location>
        <position position="273"/>
    </location>
    <ligand>
        <name>Mn(2+)</name>
        <dbReference type="ChEBI" id="CHEBI:29035"/>
    </ligand>
</feature>
<evidence type="ECO:0000256" key="13">
    <source>
        <dbReference type="PIRSR" id="PIRSR601929-3"/>
    </source>
</evidence>
<evidence type="ECO:0000259" key="14">
    <source>
        <dbReference type="SMART" id="SM00835"/>
    </source>
</evidence>
<evidence type="ECO:0000256" key="7">
    <source>
        <dbReference type="ARBA" id="ARBA00022729"/>
    </source>
</evidence>
<sequence>MSDDKEKLLKKMTPTDFAQDKALLYRICCFNWIPTENPGYPRPDRVKMVFKVCNGIPIDFGKLVFDQVVYQSRLGNRKWNLVFPSLIYQLLLREAPIVQDAEISLTPILTYKRVATLVSVKQEATQTIKKERGRSEAPTVRAAGSKTITRSKGRSKEVSMFLILNTILALFISFAKAYDPSPLQDFCVAIDDPKNGVFVNGKFCKDPKQAKAEDFFFSGLNKAGNTDNDVKSNVTTVNVDQIPGLNTMGISLVRIDYAPYGQNPPHTHPRATEILVLQEGTLYIGFVSSNQDNNHLFAKVLQPGDVNIGKTRAVAFAGLSSQNAGVIRIADTVFGSMPQVNPDVLAMAFQLDVNVVKDLEAKFKN</sequence>
<reference evidence="15 16" key="1">
    <citation type="submission" date="2022-03" db="EMBL/GenBank/DDBJ databases">
        <authorList>
            <person name="Nunn A."/>
            <person name="Chopra R."/>
            <person name="Nunn A."/>
            <person name="Contreras Garrido A."/>
        </authorList>
    </citation>
    <scope>NUCLEOTIDE SEQUENCE [LARGE SCALE GENOMIC DNA]</scope>
</reference>
<keyword evidence="9" id="KW-0325">Glycoprotein</keyword>
<evidence type="ECO:0000256" key="12">
    <source>
        <dbReference type="PIRSR" id="PIRSR601929-2"/>
    </source>
</evidence>
<protein>
    <recommendedName>
        <fullName evidence="14">Cupin type-1 domain-containing protein</fullName>
    </recommendedName>
</protein>
<evidence type="ECO:0000256" key="10">
    <source>
        <dbReference type="ARBA" id="ARBA00023211"/>
    </source>
</evidence>
<gene>
    <name evidence="15" type="ORF">TAV2_LOCUS22925</name>
</gene>
<evidence type="ECO:0000256" key="5">
    <source>
        <dbReference type="ARBA" id="ARBA00022525"/>
    </source>
</evidence>
<dbReference type="Proteomes" id="UP000836841">
    <property type="component" value="Chromosome 7"/>
</dbReference>
<feature type="disulfide bond" evidence="13">
    <location>
        <begin position="187"/>
        <end position="204"/>
    </location>
</feature>
<feature type="binding site" evidence="12">
    <location>
        <position position="268"/>
    </location>
    <ligand>
        <name>Mn(2+)</name>
        <dbReference type="ChEBI" id="CHEBI:29035"/>
    </ligand>
</feature>
<keyword evidence="6 11" id="KW-0479">Metal-binding</keyword>
<evidence type="ECO:0000256" key="6">
    <source>
        <dbReference type="ARBA" id="ARBA00022723"/>
    </source>
</evidence>
<comment type="subcellular location">
    <subcellularLocation>
        <location evidence="2">Secreted</location>
        <location evidence="2">Extracellular space</location>
        <location evidence="2">Apoplast</location>
    </subcellularLocation>
</comment>
<organism evidence="15 16">
    <name type="scientific">Thlaspi arvense</name>
    <name type="common">Field penny-cress</name>
    <dbReference type="NCBI Taxonomy" id="13288"/>
    <lineage>
        <taxon>Eukaryota</taxon>
        <taxon>Viridiplantae</taxon>
        <taxon>Streptophyta</taxon>
        <taxon>Embryophyta</taxon>
        <taxon>Tracheophyta</taxon>
        <taxon>Spermatophyta</taxon>
        <taxon>Magnoliopsida</taxon>
        <taxon>eudicotyledons</taxon>
        <taxon>Gunneridae</taxon>
        <taxon>Pentapetalae</taxon>
        <taxon>rosids</taxon>
        <taxon>malvids</taxon>
        <taxon>Brassicales</taxon>
        <taxon>Brassicaceae</taxon>
        <taxon>Thlaspideae</taxon>
        <taxon>Thlaspi</taxon>
    </lineage>
</organism>
<evidence type="ECO:0000256" key="2">
    <source>
        <dbReference type="ARBA" id="ARBA00004271"/>
    </source>
</evidence>
<dbReference type="SMART" id="SM00835">
    <property type="entry name" value="Cupin_1"/>
    <property type="match status" value="1"/>
</dbReference>
<dbReference type="Pfam" id="PF20167">
    <property type="entry name" value="Transposase_32"/>
    <property type="match status" value="1"/>
</dbReference>
<feature type="binding site" evidence="11">
    <location>
        <position position="263"/>
    </location>
    <ligand>
        <name>oxalate</name>
        <dbReference type="ChEBI" id="CHEBI:30623"/>
    </ligand>
</feature>
<evidence type="ECO:0000313" key="15">
    <source>
        <dbReference type="EMBL" id="CAH2079825.1"/>
    </source>
</evidence>
<feature type="domain" description="Cupin type-1" evidence="14">
    <location>
        <begin position="218"/>
        <end position="357"/>
    </location>
</feature>
<dbReference type="GO" id="GO:0030145">
    <property type="term" value="F:manganese ion binding"/>
    <property type="evidence" value="ECO:0007669"/>
    <property type="project" value="InterPro"/>
</dbReference>
<dbReference type="CDD" id="cd02241">
    <property type="entry name" value="cupin_OxOx"/>
    <property type="match status" value="1"/>
</dbReference>
<name>A0AAU9T7M5_THLAR</name>
<comment type="function">
    <text evidence="1">May play a role in plant defense. Probably has no oxalate oxidase activity even if the active site is conserved.</text>
</comment>
<dbReference type="InterPro" id="IPR006045">
    <property type="entry name" value="Cupin_1"/>
</dbReference>
<evidence type="ECO:0000256" key="11">
    <source>
        <dbReference type="PIRSR" id="PIRSR601929-1"/>
    </source>
</evidence>
<keyword evidence="5" id="KW-0964">Secreted</keyword>
<keyword evidence="4" id="KW-0052">Apoplast</keyword>
<dbReference type="InterPro" id="IPR011051">
    <property type="entry name" value="RmlC_Cupin_sf"/>
</dbReference>
<dbReference type="InterPro" id="IPR014710">
    <property type="entry name" value="RmlC-like_jellyroll"/>
</dbReference>
<feature type="non-terminal residue" evidence="15">
    <location>
        <position position="1"/>
    </location>
</feature>
<dbReference type="SUPFAM" id="SSF51182">
    <property type="entry name" value="RmlC-like cupins"/>
    <property type="match status" value="1"/>
</dbReference>
<dbReference type="AlphaFoldDB" id="A0AAU9T7M5"/>
<evidence type="ECO:0000256" key="9">
    <source>
        <dbReference type="ARBA" id="ARBA00023180"/>
    </source>
</evidence>
<accession>A0AAU9T7M5</accession>
<dbReference type="PANTHER" id="PTHR31238">
    <property type="entry name" value="GERMIN-LIKE PROTEIN SUBFAMILY 3 MEMBER 3"/>
    <property type="match status" value="1"/>
</dbReference>
<dbReference type="Gene3D" id="2.60.120.10">
    <property type="entry name" value="Jelly Rolls"/>
    <property type="match status" value="1"/>
</dbReference>
<evidence type="ECO:0000256" key="8">
    <source>
        <dbReference type="ARBA" id="ARBA00023157"/>
    </source>
</evidence>
<evidence type="ECO:0000256" key="1">
    <source>
        <dbReference type="ARBA" id="ARBA00003629"/>
    </source>
</evidence>
<feature type="binding site" evidence="12">
    <location>
        <position position="266"/>
    </location>
    <ligand>
        <name>Mn(2+)</name>
        <dbReference type="ChEBI" id="CHEBI:29035"/>
    </ligand>
</feature>
<dbReference type="FunFam" id="2.60.120.10:FF:000005">
    <property type="entry name" value="Germin-like protein subfamily 1 member 8"/>
    <property type="match status" value="1"/>
</dbReference>
<keyword evidence="8 13" id="KW-1015">Disulfide bond</keyword>
<evidence type="ECO:0000313" key="16">
    <source>
        <dbReference type="Proteomes" id="UP000836841"/>
    </source>
</evidence>
<dbReference type="InterPro" id="IPR046796">
    <property type="entry name" value="Transposase_32_dom"/>
</dbReference>
<comment type="similarity">
    <text evidence="3">Belongs to the germin family.</text>
</comment>
<dbReference type="GO" id="GO:0048046">
    <property type="term" value="C:apoplast"/>
    <property type="evidence" value="ECO:0007669"/>
    <property type="project" value="UniProtKB-SubCell"/>
</dbReference>
<feature type="binding site" evidence="11">
    <location>
        <position position="273"/>
    </location>
    <ligand>
        <name>oxalate</name>
        <dbReference type="ChEBI" id="CHEBI:30623"/>
    </ligand>
</feature>